<name>A0A6V7QMD6_ANACO</name>
<dbReference type="InterPro" id="IPR019557">
    <property type="entry name" value="AminoTfrase-like_pln_mobile"/>
</dbReference>
<protein>
    <recommendedName>
        <fullName evidence="1">Aminotransferase-like plant mobile domain-containing protein</fullName>
    </recommendedName>
</protein>
<dbReference type="EMBL" id="LR862137">
    <property type="protein sequence ID" value="CAD1844077.1"/>
    <property type="molecule type" value="Genomic_DNA"/>
</dbReference>
<proteinExistence type="predicted"/>
<gene>
    <name evidence="2" type="ORF">CB5_LOCUS27288</name>
</gene>
<evidence type="ECO:0000259" key="1">
    <source>
        <dbReference type="Pfam" id="PF10536"/>
    </source>
</evidence>
<reference evidence="2" key="1">
    <citation type="submission" date="2020-07" db="EMBL/GenBank/DDBJ databases">
        <authorList>
            <person name="Lin J."/>
        </authorList>
    </citation>
    <scope>NUCLEOTIDE SEQUENCE</scope>
</reference>
<feature type="domain" description="Aminotransferase-like plant mobile" evidence="1">
    <location>
        <begin position="22"/>
        <end position="131"/>
    </location>
</feature>
<accession>A0A6V7QMD6</accession>
<evidence type="ECO:0000313" key="2">
    <source>
        <dbReference type="EMBL" id="CAD1844077.1"/>
    </source>
</evidence>
<organism evidence="2">
    <name type="scientific">Ananas comosus var. bracteatus</name>
    <name type="common">red pineapple</name>
    <dbReference type="NCBI Taxonomy" id="296719"/>
    <lineage>
        <taxon>Eukaryota</taxon>
        <taxon>Viridiplantae</taxon>
        <taxon>Streptophyta</taxon>
        <taxon>Embryophyta</taxon>
        <taxon>Tracheophyta</taxon>
        <taxon>Spermatophyta</taxon>
        <taxon>Magnoliopsida</taxon>
        <taxon>Liliopsida</taxon>
        <taxon>Poales</taxon>
        <taxon>Bromeliaceae</taxon>
        <taxon>Bromelioideae</taxon>
        <taxon>Ananas</taxon>
    </lineage>
</organism>
<sequence>MAYNPDGVYDFEAHLDLNDLAYSKFLRKFAGEFLAAVTRKEHTAFLLYRLCHNLFCTRSQKINRDFVPIAIGLTNGDKLALGPYFLAFFYRKIFDSIKPLPSGDGVTISSGCGVFWFLQMFLQIYFPNLCRNPLDLSSAAYFDSYALALGCPQPMTSGHHSDFLTYFKIFYESRHHFLISWSPFADRVTSLLWFLARYEAIQGELASSRASEYPCSSQVLHGQYCR</sequence>
<dbReference type="Pfam" id="PF10536">
    <property type="entry name" value="PMD"/>
    <property type="match status" value="1"/>
</dbReference>
<dbReference type="AlphaFoldDB" id="A0A6V7QMD6"/>